<dbReference type="EMBL" id="JBJKBG010000002">
    <property type="protein sequence ID" value="KAL3752113.1"/>
    <property type="molecule type" value="Genomic_DNA"/>
</dbReference>
<organism evidence="1 2">
    <name type="scientific">Eucalyptus globulus</name>
    <name type="common">Tasmanian blue gum</name>
    <dbReference type="NCBI Taxonomy" id="34317"/>
    <lineage>
        <taxon>Eukaryota</taxon>
        <taxon>Viridiplantae</taxon>
        <taxon>Streptophyta</taxon>
        <taxon>Embryophyta</taxon>
        <taxon>Tracheophyta</taxon>
        <taxon>Spermatophyta</taxon>
        <taxon>Magnoliopsida</taxon>
        <taxon>eudicotyledons</taxon>
        <taxon>Gunneridae</taxon>
        <taxon>Pentapetalae</taxon>
        <taxon>rosids</taxon>
        <taxon>malvids</taxon>
        <taxon>Myrtales</taxon>
        <taxon>Myrtaceae</taxon>
        <taxon>Myrtoideae</taxon>
        <taxon>Eucalypteae</taxon>
        <taxon>Eucalyptus</taxon>
    </lineage>
</organism>
<dbReference type="AlphaFoldDB" id="A0ABD3LKY9"/>
<dbReference type="PANTHER" id="PTHR48065">
    <property type="entry name" value="OS10G0469600 PROTEIN"/>
    <property type="match status" value="1"/>
</dbReference>
<gene>
    <name evidence="1" type="ORF">ACJRO7_012864</name>
</gene>
<evidence type="ECO:0000313" key="1">
    <source>
        <dbReference type="EMBL" id="KAL3752113.1"/>
    </source>
</evidence>
<name>A0ABD3LKY9_EUCGL</name>
<proteinExistence type="predicted"/>
<comment type="caution">
    <text evidence="1">The sequence shown here is derived from an EMBL/GenBank/DDBJ whole genome shotgun (WGS) entry which is preliminary data.</text>
</comment>
<evidence type="ECO:0000313" key="2">
    <source>
        <dbReference type="Proteomes" id="UP001634007"/>
    </source>
</evidence>
<dbReference type="Pfam" id="PF00560">
    <property type="entry name" value="LRR_1"/>
    <property type="match status" value="1"/>
</dbReference>
<dbReference type="SUPFAM" id="SSF52058">
    <property type="entry name" value="L domain-like"/>
    <property type="match status" value="1"/>
</dbReference>
<dbReference type="Proteomes" id="UP001634007">
    <property type="component" value="Unassembled WGS sequence"/>
</dbReference>
<dbReference type="InterPro" id="IPR032675">
    <property type="entry name" value="LRR_dom_sf"/>
</dbReference>
<protein>
    <submittedName>
        <fullName evidence="1">Uncharacterized protein</fullName>
    </submittedName>
</protein>
<dbReference type="PANTHER" id="PTHR48065:SF69">
    <property type="entry name" value="OS07G0466500 PROTEIN"/>
    <property type="match status" value="1"/>
</dbReference>
<accession>A0ABD3LKY9</accession>
<dbReference type="Pfam" id="PF13855">
    <property type="entry name" value="LRR_8"/>
    <property type="match status" value="1"/>
</dbReference>
<keyword evidence="2" id="KW-1185">Reference proteome</keyword>
<sequence length="246" mass="27369">MIDMISLAICRLEHLSSFTIADWKGIFGKIPAYLASLPYLWILDLISASQTHPIMDESVLLGHTPSWMNYCNITSGNQIAGLIPATISQIYRLAYLDLSSNRLSSQIPPSLGKMPVLATLNLDYNQISEGPIPDAFGPRSYITVLDLSYNDLRGPIPKSISAAMYIGHMDLSHCHLCRRITVGSSFDHLEASSFQDNHCLYGKPLKACWVNNENLGRCLMGTGNKVGLTKKKKKQGRWSEHKMSVR</sequence>
<dbReference type="Gene3D" id="3.80.10.10">
    <property type="entry name" value="Ribonuclease Inhibitor"/>
    <property type="match status" value="1"/>
</dbReference>
<dbReference type="InterPro" id="IPR001611">
    <property type="entry name" value="Leu-rich_rpt"/>
</dbReference>
<reference evidence="1 2" key="1">
    <citation type="submission" date="2024-11" db="EMBL/GenBank/DDBJ databases">
        <title>Chromosome-level genome assembly of Eucalyptus globulus Labill. provides insights into its genome evolution.</title>
        <authorList>
            <person name="Li X."/>
        </authorList>
    </citation>
    <scope>NUCLEOTIDE SEQUENCE [LARGE SCALE GENOMIC DNA]</scope>
    <source>
        <strain evidence="1">CL2024</strain>
        <tissue evidence="1">Fresh tender leaves</tissue>
    </source>
</reference>